<evidence type="ECO:0000256" key="3">
    <source>
        <dbReference type="ARBA" id="ARBA00012953"/>
    </source>
</evidence>
<dbReference type="PANTHER" id="PTHR37311:SF1">
    <property type="entry name" value="2-PHOSPHOSULFOLACTATE PHOSPHATASE-RELATED"/>
    <property type="match status" value="1"/>
</dbReference>
<evidence type="ECO:0000313" key="8">
    <source>
        <dbReference type="EMBL" id="RIH89664.1"/>
    </source>
</evidence>
<evidence type="ECO:0000256" key="5">
    <source>
        <dbReference type="ARBA" id="ARBA00022801"/>
    </source>
</evidence>
<accession>A0A399EYM9</accession>
<sequence length="246" mass="26918">MRLRVDLQRNKDSYADQMIVVAVFHGSAIGALLGQGAREVWVAPSVRSARSLAQPGDVLLGEEEGIPPEGFHHSLSLRDLLKIDFSDKRAIVFAYTLCKALAPTDTRVMLGYFRNARAVVEANLHAREEVALVCASDASGEPSLGNILAAGFLARRIQQLAKAERLEGALLASSLLKAFPDPQEGLFTSAAGQRLYRMGRSEDLALASLIGVEDVIPELKEVRVLEAKEHGLSKDRPVYRFGRREE</sequence>
<evidence type="ECO:0000256" key="2">
    <source>
        <dbReference type="ARBA" id="ARBA00009997"/>
    </source>
</evidence>
<dbReference type="EMBL" id="QWLA01000002">
    <property type="protein sequence ID" value="RIH89664.1"/>
    <property type="molecule type" value="Genomic_DNA"/>
</dbReference>
<keyword evidence="5 8" id="KW-0378">Hydrolase</keyword>
<dbReference type="PANTHER" id="PTHR37311">
    <property type="entry name" value="2-PHOSPHOSULFOLACTATE PHOSPHATASE-RELATED"/>
    <property type="match status" value="1"/>
</dbReference>
<comment type="caution">
    <text evidence="8">The sequence shown here is derived from an EMBL/GenBank/DDBJ whole genome shotgun (WGS) entry which is preliminary data.</text>
</comment>
<keyword evidence="6" id="KW-0460">Magnesium</keyword>
<evidence type="ECO:0000256" key="6">
    <source>
        <dbReference type="ARBA" id="ARBA00022842"/>
    </source>
</evidence>
<comment type="similarity">
    <text evidence="2">Belongs to the ComB family.</text>
</comment>
<dbReference type="OrthoDB" id="9780496at2"/>
<dbReference type="GO" id="GO:0050532">
    <property type="term" value="F:2-phosphosulfolactate phosphatase activity"/>
    <property type="evidence" value="ECO:0007669"/>
    <property type="project" value="UniProtKB-EC"/>
</dbReference>
<dbReference type="AlphaFoldDB" id="A0A399EYM9"/>
<dbReference type="GO" id="GO:0050545">
    <property type="term" value="F:sulfopyruvate decarboxylase activity"/>
    <property type="evidence" value="ECO:0007669"/>
    <property type="project" value="TreeGrafter"/>
</dbReference>
<keyword evidence="9" id="KW-1185">Reference proteome</keyword>
<evidence type="ECO:0000256" key="1">
    <source>
        <dbReference type="ARBA" id="ARBA00001946"/>
    </source>
</evidence>
<dbReference type="InterPro" id="IPR036702">
    <property type="entry name" value="ComB-like_sf"/>
</dbReference>
<evidence type="ECO:0000256" key="7">
    <source>
        <dbReference type="ARBA" id="ARBA00033711"/>
    </source>
</evidence>
<protein>
    <recommendedName>
        <fullName evidence="4">Probable 2-phosphosulfolactate phosphatase</fullName>
        <ecNumber evidence="3">3.1.3.71</ecNumber>
    </recommendedName>
</protein>
<dbReference type="EC" id="3.1.3.71" evidence="3"/>
<comment type="cofactor">
    <cofactor evidence="1">
        <name>Mg(2+)</name>
        <dbReference type="ChEBI" id="CHEBI:18420"/>
    </cofactor>
</comment>
<dbReference type="Gene3D" id="3.90.1560.10">
    <property type="entry name" value="ComB-like"/>
    <property type="match status" value="1"/>
</dbReference>
<evidence type="ECO:0000256" key="4">
    <source>
        <dbReference type="ARBA" id="ARBA00021948"/>
    </source>
</evidence>
<dbReference type="Proteomes" id="UP000265341">
    <property type="component" value="Unassembled WGS sequence"/>
</dbReference>
<dbReference type="Pfam" id="PF04029">
    <property type="entry name" value="2-ph_phosp"/>
    <property type="match status" value="1"/>
</dbReference>
<dbReference type="InterPro" id="IPR005238">
    <property type="entry name" value="ComB-like"/>
</dbReference>
<comment type="catalytic activity">
    <reaction evidence="7">
        <text>(2R)-O-phospho-3-sulfolactate + H2O = (2R)-3-sulfolactate + phosphate</text>
        <dbReference type="Rhea" id="RHEA:23416"/>
        <dbReference type="ChEBI" id="CHEBI:15377"/>
        <dbReference type="ChEBI" id="CHEBI:15597"/>
        <dbReference type="ChEBI" id="CHEBI:43474"/>
        <dbReference type="ChEBI" id="CHEBI:58738"/>
        <dbReference type="EC" id="3.1.3.71"/>
    </reaction>
</comment>
<dbReference type="GO" id="GO:0000287">
    <property type="term" value="F:magnesium ion binding"/>
    <property type="evidence" value="ECO:0007669"/>
    <property type="project" value="InterPro"/>
</dbReference>
<name>A0A399EYM9_9DEIN</name>
<proteinExistence type="inferred from homology"/>
<dbReference type="SUPFAM" id="SSF142823">
    <property type="entry name" value="ComB-like"/>
    <property type="match status" value="1"/>
</dbReference>
<organism evidence="8 9">
    <name type="scientific">Calidithermus roseus</name>
    <dbReference type="NCBI Taxonomy" id="1644118"/>
    <lineage>
        <taxon>Bacteria</taxon>
        <taxon>Thermotogati</taxon>
        <taxon>Deinococcota</taxon>
        <taxon>Deinococci</taxon>
        <taxon>Thermales</taxon>
        <taxon>Thermaceae</taxon>
        <taxon>Calidithermus</taxon>
    </lineage>
</organism>
<reference evidence="8 9" key="1">
    <citation type="submission" date="2018-08" db="EMBL/GenBank/DDBJ databases">
        <title>Meiothermus roseus NBRC 110900 genome sequencing project.</title>
        <authorList>
            <person name="Da Costa M.S."/>
            <person name="Albuquerque L."/>
            <person name="Raposo P."/>
            <person name="Froufe H.J.C."/>
            <person name="Barroso C.S."/>
            <person name="Egas C."/>
        </authorList>
    </citation>
    <scope>NUCLEOTIDE SEQUENCE [LARGE SCALE GENOMIC DNA]</scope>
    <source>
        <strain evidence="8 9">NBRC 110900</strain>
    </source>
</reference>
<evidence type="ECO:0000313" key="9">
    <source>
        <dbReference type="Proteomes" id="UP000265341"/>
    </source>
</evidence>
<gene>
    <name evidence="8" type="primary">comB_1</name>
    <name evidence="8" type="ORF">Mrose_00253</name>
</gene>
<dbReference type="RefSeq" id="WP_119275616.1">
    <property type="nucleotide sequence ID" value="NZ_QWLA01000002.1"/>
</dbReference>